<sequence>MIKNYLANMHEKEVQQTSQTSDLNDSDKENNFLDFQLRNPLKVSTRVRPKLASYHNNNKRNLQPHIISLLNENVKINIVIVKKLVTILLYVQKRISM</sequence>
<evidence type="ECO:0000313" key="3">
    <source>
        <dbReference type="Proteomes" id="UP000789901"/>
    </source>
</evidence>
<evidence type="ECO:0000313" key="2">
    <source>
        <dbReference type="EMBL" id="CAG8853615.1"/>
    </source>
</evidence>
<organism evidence="2 3">
    <name type="scientific">Gigaspora margarita</name>
    <dbReference type="NCBI Taxonomy" id="4874"/>
    <lineage>
        <taxon>Eukaryota</taxon>
        <taxon>Fungi</taxon>
        <taxon>Fungi incertae sedis</taxon>
        <taxon>Mucoromycota</taxon>
        <taxon>Glomeromycotina</taxon>
        <taxon>Glomeromycetes</taxon>
        <taxon>Diversisporales</taxon>
        <taxon>Gigasporaceae</taxon>
        <taxon>Gigaspora</taxon>
    </lineage>
</organism>
<feature type="region of interest" description="Disordered" evidence="1">
    <location>
        <begin position="1"/>
        <end position="25"/>
    </location>
</feature>
<proteinExistence type="predicted"/>
<comment type="caution">
    <text evidence="2">The sequence shown here is derived from an EMBL/GenBank/DDBJ whole genome shotgun (WGS) entry which is preliminary data.</text>
</comment>
<accession>A0ABN7XFU8</accession>
<feature type="non-terminal residue" evidence="2">
    <location>
        <position position="97"/>
    </location>
</feature>
<protein>
    <submittedName>
        <fullName evidence="2">28056_t:CDS:1</fullName>
    </submittedName>
</protein>
<evidence type="ECO:0000256" key="1">
    <source>
        <dbReference type="SAM" id="MobiDB-lite"/>
    </source>
</evidence>
<dbReference type="Proteomes" id="UP000789901">
    <property type="component" value="Unassembled WGS sequence"/>
</dbReference>
<keyword evidence="3" id="KW-1185">Reference proteome</keyword>
<name>A0ABN7XFU8_GIGMA</name>
<dbReference type="EMBL" id="CAJVQB010126830">
    <property type="protein sequence ID" value="CAG8853615.1"/>
    <property type="molecule type" value="Genomic_DNA"/>
</dbReference>
<gene>
    <name evidence="2" type="ORF">GMARGA_LOCUS42436</name>
</gene>
<feature type="non-terminal residue" evidence="2">
    <location>
        <position position="1"/>
    </location>
</feature>
<reference evidence="2 3" key="1">
    <citation type="submission" date="2021-06" db="EMBL/GenBank/DDBJ databases">
        <authorList>
            <person name="Kallberg Y."/>
            <person name="Tangrot J."/>
            <person name="Rosling A."/>
        </authorList>
    </citation>
    <scope>NUCLEOTIDE SEQUENCE [LARGE SCALE GENOMIC DNA]</scope>
    <source>
        <strain evidence="2 3">120-4 pot B 10/14</strain>
    </source>
</reference>